<dbReference type="PaxDb" id="3708-A0A078K395"/>
<dbReference type="Gramene" id="CDY72357">
    <property type="protein sequence ID" value="CDY72357"/>
    <property type="gene ID" value="GSBRNA2T00027970001"/>
</dbReference>
<gene>
    <name evidence="1" type="primary">BnaUnng05040D</name>
    <name evidence="1" type="ORF">GSBRNA2T00027970001</name>
</gene>
<dbReference type="EMBL" id="LK050453">
    <property type="protein sequence ID" value="CDY72357.1"/>
    <property type="molecule type" value="Genomic_DNA"/>
</dbReference>
<sequence>MLSESHRCYAVDVSCGLVIWST</sequence>
<name>A0A078K395_BRANA</name>
<protein>
    <submittedName>
        <fullName evidence="1">BnaUnng05040D protein</fullName>
    </submittedName>
</protein>
<organism evidence="1">
    <name type="scientific">Brassica napus</name>
    <name type="common">Rape</name>
    <dbReference type="NCBI Taxonomy" id="3708"/>
    <lineage>
        <taxon>Eukaryota</taxon>
        <taxon>Viridiplantae</taxon>
        <taxon>Streptophyta</taxon>
        <taxon>Embryophyta</taxon>
        <taxon>Tracheophyta</taxon>
        <taxon>Spermatophyta</taxon>
        <taxon>Magnoliopsida</taxon>
        <taxon>eudicotyledons</taxon>
        <taxon>Gunneridae</taxon>
        <taxon>Pentapetalae</taxon>
        <taxon>rosids</taxon>
        <taxon>malvids</taxon>
        <taxon>Brassicales</taxon>
        <taxon>Brassicaceae</taxon>
        <taxon>Brassiceae</taxon>
        <taxon>Brassica</taxon>
    </lineage>
</organism>
<reference evidence="1" key="2">
    <citation type="submission" date="2014-06" db="EMBL/GenBank/DDBJ databases">
        <authorList>
            <person name="Genoscope - CEA"/>
        </authorList>
    </citation>
    <scope>NUCLEOTIDE SEQUENCE</scope>
</reference>
<accession>A0A078K395</accession>
<evidence type="ECO:0000313" key="1">
    <source>
        <dbReference type="EMBL" id="CDY72357.1"/>
    </source>
</evidence>
<dbReference type="AlphaFoldDB" id="A0A078K395"/>
<proteinExistence type="predicted"/>
<reference evidence="1" key="1">
    <citation type="journal article" date="2014" name="Science">
        <title>Plant genetics. Early allopolyploid evolution in the post-Neolithic Brassica napus oilseed genome.</title>
        <authorList>
            <person name="Chalhoub B."/>
            <person name="Denoeud F."/>
            <person name="Liu S."/>
            <person name="Parkin I.A."/>
            <person name="Tang H."/>
            <person name="Wang X."/>
            <person name="Chiquet J."/>
            <person name="Belcram H."/>
            <person name="Tong C."/>
            <person name="Samans B."/>
            <person name="Correa M."/>
            <person name="Da Silva C."/>
            <person name="Just J."/>
            <person name="Falentin C."/>
            <person name="Koh C.S."/>
            <person name="Le Clainche I."/>
            <person name="Bernard M."/>
            <person name="Bento P."/>
            <person name="Noel B."/>
            <person name="Labadie K."/>
            <person name="Alberti A."/>
            <person name="Charles M."/>
            <person name="Arnaud D."/>
            <person name="Guo H."/>
            <person name="Daviaud C."/>
            <person name="Alamery S."/>
            <person name="Jabbari K."/>
            <person name="Zhao M."/>
            <person name="Edger P.P."/>
            <person name="Chelaifa H."/>
            <person name="Tack D."/>
            <person name="Lassalle G."/>
            <person name="Mestiri I."/>
            <person name="Schnel N."/>
            <person name="Le Paslier M.C."/>
            <person name="Fan G."/>
            <person name="Renault V."/>
            <person name="Bayer P.E."/>
            <person name="Golicz A.A."/>
            <person name="Manoli S."/>
            <person name="Lee T.H."/>
            <person name="Thi V.H."/>
            <person name="Chalabi S."/>
            <person name="Hu Q."/>
            <person name="Fan C."/>
            <person name="Tollenaere R."/>
            <person name="Lu Y."/>
            <person name="Battail C."/>
            <person name="Shen J."/>
            <person name="Sidebottom C.H."/>
            <person name="Wang X."/>
            <person name="Canaguier A."/>
            <person name="Chauveau A."/>
            <person name="Berard A."/>
            <person name="Deniot G."/>
            <person name="Guan M."/>
            <person name="Liu Z."/>
            <person name="Sun F."/>
            <person name="Lim Y.P."/>
            <person name="Lyons E."/>
            <person name="Town C.D."/>
            <person name="Bancroft I."/>
            <person name="Wang X."/>
            <person name="Meng J."/>
            <person name="Ma J."/>
            <person name="Pires J.C."/>
            <person name="King G.J."/>
            <person name="Brunel D."/>
            <person name="Delourme R."/>
            <person name="Renard M."/>
            <person name="Aury J.M."/>
            <person name="Adams K.L."/>
            <person name="Batley J."/>
            <person name="Snowdon R.J."/>
            <person name="Tost J."/>
            <person name="Edwards D."/>
            <person name="Zhou Y."/>
            <person name="Hua W."/>
            <person name="Sharpe A.G."/>
            <person name="Paterson A.H."/>
            <person name="Guan C."/>
            <person name="Wincker P."/>
        </authorList>
    </citation>
    <scope>NUCLEOTIDE SEQUENCE [LARGE SCALE GENOMIC DNA]</scope>
</reference>